<proteinExistence type="predicted"/>
<reference evidence="2 3" key="1">
    <citation type="submission" date="2019-02" db="EMBL/GenBank/DDBJ databases">
        <title>Genome sequencing of the rare red list fungi Dentipellis fragilis.</title>
        <authorList>
            <person name="Buettner E."/>
            <person name="Kellner H."/>
        </authorList>
    </citation>
    <scope>NUCLEOTIDE SEQUENCE [LARGE SCALE GENOMIC DNA]</scope>
    <source>
        <strain evidence="2 3">DSM 105465</strain>
    </source>
</reference>
<name>A0A4Y9YRA9_9AGAM</name>
<feature type="region of interest" description="Disordered" evidence="1">
    <location>
        <begin position="1"/>
        <end position="26"/>
    </location>
</feature>
<feature type="non-terminal residue" evidence="2">
    <location>
        <position position="1"/>
    </location>
</feature>
<sequence length="272" mass="29052">AQTVASAQNTHDSNSRLTREPVRPRPSLHVATVQGALLSLIERVSSSGDYYHRSPSGSESPLAAPMPSLGNLGPVWVMCTYVSVLACSGLERKHARPLASVSARRSKGMNASGSPAGRGVRGKHEVHEHLEGLMLGAAVPVVGEHLGHVLVASIAGDALEQKKSETDASSGTPPARAPSNGRCTRFPTSSAAVGANYSVYPDGEARNELDLQKLSWITKPRRLRHLGSINASADATREFSAFQRQSGTYQTFEVKNAIGIYLQQHQTIKEVN</sequence>
<protein>
    <submittedName>
        <fullName evidence="2">Uncharacterized protein</fullName>
    </submittedName>
</protein>
<dbReference type="Proteomes" id="UP000298327">
    <property type="component" value="Unassembled WGS sequence"/>
</dbReference>
<keyword evidence="3" id="KW-1185">Reference proteome</keyword>
<gene>
    <name evidence="2" type="ORF">EVG20_g5858</name>
</gene>
<dbReference type="EMBL" id="SEOQ01000364">
    <property type="protein sequence ID" value="TFY64692.1"/>
    <property type="molecule type" value="Genomic_DNA"/>
</dbReference>
<feature type="compositionally biased region" description="Polar residues" evidence="1">
    <location>
        <begin position="1"/>
        <end position="12"/>
    </location>
</feature>
<evidence type="ECO:0000313" key="3">
    <source>
        <dbReference type="Proteomes" id="UP000298327"/>
    </source>
</evidence>
<dbReference type="OrthoDB" id="3350619at2759"/>
<feature type="compositionally biased region" description="Basic and acidic residues" evidence="1">
    <location>
        <begin position="13"/>
        <end position="23"/>
    </location>
</feature>
<accession>A0A4Y9YRA9</accession>
<feature type="region of interest" description="Disordered" evidence="1">
    <location>
        <begin position="96"/>
        <end position="121"/>
    </location>
</feature>
<comment type="caution">
    <text evidence="2">The sequence shown here is derived from an EMBL/GenBank/DDBJ whole genome shotgun (WGS) entry which is preliminary data.</text>
</comment>
<evidence type="ECO:0000313" key="2">
    <source>
        <dbReference type="EMBL" id="TFY64692.1"/>
    </source>
</evidence>
<organism evidence="2 3">
    <name type="scientific">Dentipellis fragilis</name>
    <dbReference type="NCBI Taxonomy" id="205917"/>
    <lineage>
        <taxon>Eukaryota</taxon>
        <taxon>Fungi</taxon>
        <taxon>Dikarya</taxon>
        <taxon>Basidiomycota</taxon>
        <taxon>Agaricomycotina</taxon>
        <taxon>Agaricomycetes</taxon>
        <taxon>Russulales</taxon>
        <taxon>Hericiaceae</taxon>
        <taxon>Dentipellis</taxon>
    </lineage>
</organism>
<dbReference type="AlphaFoldDB" id="A0A4Y9YRA9"/>
<feature type="region of interest" description="Disordered" evidence="1">
    <location>
        <begin position="162"/>
        <end position="186"/>
    </location>
</feature>
<evidence type="ECO:0000256" key="1">
    <source>
        <dbReference type="SAM" id="MobiDB-lite"/>
    </source>
</evidence>